<accession>A0A1E1JVZ3</accession>
<gene>
    <name evidence="1" type="ORF">RAG0_01074</name>
</gene>
<reference evidence="2" key="1">
    <citation type="submission" date="2016-03" db="EMBL/GenBank/DDBJ databases">
        <authorList>
            <person name="Guldener U."/>
        </authorList>
    </citation>
    <scope>NUCLEOTIDE SEQUENCE [LARGE SCALE GENOMIC DNA]</scope>
    <source>
        <strain evidence="2">04CH-RAC-A.6.1</strain>
    </source>
</reference>
<name>A0A1E1JVZ3_9HELO</name>
<evidence type="ECO:0000313" key="2">
    <source>
        <dbReference type="Proteomes" id="UP000178912"/>
    </source>
</evidence>
<proteinExistence type="predicted"/>
<organism evidence="1 2">
    <name type="scientific">Rhynchosporium agropyri</name>
    <dbReference type="NCBI Taxonomy" id="914238"/>
    <lineage>
        <taxon>Eukaryota</taxon>
        <taxon>Fungi</taxon>
        <taxon>Dikarya</taxon>
        <taxon>Ascomycota</taxon>
        <taxon>Pezizomycotina</taxon>
        <taxon>Leotiomycetes</taxon>
        <taxon>Helotiales</taxon>
        <taxon>Ploettnerulaceae</taxon>
        <taxon>Rhynchosporium</taxon>
    </lineage>
</organism>
<evidence type="ECO:0000313" key="1">
    <source>
        <dbReference type="EMBL" id="CZS89830.1"/>
    </source>
</evidence>
<evidence type="ECO:0008006" key="3">
    <source>
        <dbReference type="Google" id="ProtNLM"/>
    </source>
</evidence>
<dbReference type="EMBL" id="FJUX01000003">
    <property type="protein sequence ID" value="CZS89830.1"/>
    <property type="molecule type" value="Genomic_DNA"/>
</dbReference>
<dbReference type="OrthoDB" id="3564553at2759"/>
<dbReference type="AlphaFoldDB" id="A0A1E1JVZ3"/>
<dbReference type="Pfam" id="PF26639">
    <property type="entry name" value="Het-6_barrel"/>
    <property type="match status" value="1"/>
</dbReference>
<protein>
    <recommendedName>
        <fullName evidence="3">Heterokaryon incompatibility domain-containing protein</fullName>
    </recommendedName>
</protein>
<sequence>MECFASISADCSTITITGLGWAVVRDSSSSYRGKEPRYSLREGTLIAASSETFPSILDHIELDYQVFIGSQCFQSFQRTLLVDFNGSVNIDWMAYSTTSFRNVLLQAGISTNDQDLLNLILALDELSNDSQAVAARSHLTLLAGLEEELSCQRIFTTEEGYIGKFFRENVQAGDIVCVMLGGPAPIPLRPEGTQFEFLGDIYVDGIMYGEAIEALERGDIELRDFELI</sequence>
<dbReference type="Proteomes" id="UP000178912">
    <property type="component" value="Unassembled WGS sequence"/>
</dbReference>
<keyword evidence="2" id="KW-1185">Reference proteome</keyword>